<organism evidence="2 3">
    <name type="scientific">Duganella levis</name>
    <dbReference type="NCBI Taxonomy" id="2692169"/>
    <lineage>
        <taxon>Bacteria</taxon>
        <taxon>Pseudomonadati</taxon>
        <taxon>Pseudomonadota</taxon>
        <taxon>Betaproteobacteria</taxon>
        <taxon>Burkholderiales</taxon>
        <taxon>Oxalobacteraceae</taxon>
        <taxon>Telluria group</taxon>
        <taxon>Duganella</taxon>
    </lineage>
</organism>
<feature type="chain" id="PRO_5046363852" evidence="1">
    <location>
        <begin position="23"/>
        <end position="180"/>
    </location>
</feature>
<evidence type="ECO:0000313" key="2">
    <source>
        <dbReference type="EMBL" id="MYN30296.1"/>
    </source>
</evidence>
<accession>A0ABW9W889</accession>
<protein>
    <submittedName>
        <fullName evidence="2">Uncharacterized protein</fullName>
    </submittedName>
</protein>
<proteinExistence type="predicted"/>
<evidence type="ECO:0000313" key="3">
    <source>
        <dbReference type="Proteomes" id="UP000642144"/>
    </source>
</evidence>
<dbReference type="EMBL" id="WWCT01000035">
    <property type="protein sequence ID" value="MYN30296.1"/>
    <property type="molecule type" value="Genomic_DNA"/>
</dbReference>
<keyword evidence="1" id="KW-0732">Signal</keyword>
<sequence>MKKNKLALFAAGLSILSASALGATNPCIPYATEANAAIAKALAADAVRTYNDIYFNRKGAFILKSDYSGENYDFILKSYTLPAGLGKKMYYRFTDAIFKGTRNDTGAIVCSMRGEYSDGFSVRTDVRNFDINHEIVYSREEPRGGTTFVPAGVARWVIMWAITKTVVNDPGYKAEMAKFQ</sequence>
<keyword evidence="3" id="KW-1185">Reference proteome</keyword>
<comment type="caution">
    <text evidence="2">The sequence shown here is derived from an EMBL/GenBank/DDBJ whole genome shotgun (WGS) entry which is preliminary data.</text>
</comment>
<evidence type="ECO:0000256" key="1">
    <source>
        <dbReference type="SAM" id="SignalP"/>
    </source>
</evidence>
<gene>
    <name evidence="2" type="ORF">GTP69_28200</name>
</gene>
<dbReference type="RefSeq" id="WP_161057988.1">
    <property type="nucleotide sequence ID" value="NZ_WWCT01000035.1"/>
</dbReference>
<reference evidence="2 3" key="1">
    <citation type="submission" date="2019-12" db="EMBL/GenBank/DDBJ databases">
        <title>Novel species isolated from a subtropical stream in China.</title>
        <authorList>
            <person name="Lu H."/>
        </authorList>
    </citation>
    <scope>NUCLEOTIDE SEQUENCE [LARGE SCALE GENOMIC DNA]</scope>
    <source>
        <strain evidence="2 3">CY42W</strain>
    </source>
</reference>
<name>A0ABW9W889_9BURK</name>
<feature type="signal peptide" evidence="1">
    <location>
        <begin position="1"/>
        <end position="22"/>
    </location>
</feature>
<dbReference type="Proteomes" id="UP000642144">
    <property type="component" value="Unassembled WGS sequence"/>
</dbReference>